<gene>
    <name evidence="2" type="ORF">AB5J56_02600</name>
</gene>
<feature type="region of interest" description="Disordered" evidence="1">
    <location>
        <begin position="31"/>
        <end position="57"/>
    </location>
</feature>
<dbReference type="EMBL" id="CP163435">
    <property type="protein sequence ID" value="XDQ23654.1"/>
    <property type="molecule type" value="Genomic_DNA"/>
</dbReference>
<name>A0AB39P000_9ACTN</name>
<dbReference type="AlphaFoldDB" id="A0AB39P000"/>
<proteinExistence type="predicted"/>
<dbReference type="RefSeq" id="WP_369229577.1">
    <property type="nucleotide sequence ID" value="NZ_CP163435.1"/>
</dbReference>
<protein>
    <submittedName>
        <fullName evidence="2">Uncharacterized protein</fullName>
    </submittedName>
</protein>
<evidence type="ECO:0000256" key="1">
    <source>
        <dbReference type="SAM" id="MobiDB-lite"/>
    </source>
</evidence>
<reference evidence="2" key="1">
    <citation type="submission" date="2024-07" db="EMBL/GenBank/DDBJ databases">
        <authorList>
            <person name="Yu S.T."/>
        </authorList>
    </citation>
    <scope>NUCLEOTIDE SEQUENCE</scope>
    <source>
        <strain evidence="2">R21</strain>
    </source>
</reference>
<evidence type="ECO:0000313" key="2">
    <source>
        <dbReference type="EMBL" id="XDQ23654.1"/>
    </source>
</evidence>
<organism evidence="2">
    <name type="scientific">Streptomyces sp. R21</name>
    <dbReference type="NCBI Taxonomy" id="3238627"/>
    <lineage>
        <taxon>Bacteria</taxon>
        <taxon>Bacillati</taxon>
        <taxon>Actinomycetota</taxon>
        <taxon>Actinomycetes</taxon>
        <taxon>Kitasatosporales</taxon>
        <taxon>Streptomycetaceae</taxon>
        <taxon>Streptomyces</taxon>
    </lineage>
</organism>
<accession>A0AB39P000</accession>
<sequence>MRPCFLLRLPEPSPGHLAALDHILADGDRLAPDDEHFRSRIPPPAQPAPGEKTSGRTEANLRRLRQENTDLRRTLELYEEATRQVALENGALRQGAAVLPLPVRA</sequence>